<dbReference type="Pfam" id="PF01494">
    <property type="entry name" value="FAD_binding_3"/>
    <property type="match status" value="1"/>
</dbReference>
<dbReference type="SUPFAM" id="SSF54373">
    <property type="entry name" value="FAD-linked reductases, C-terminal domain"/>
    <property type="match status" value="1"/>
</dbReference>
<comment type="caution">
    <text evidence="7">The sequence shown here is derived from an EMBL/GenBank/DDBJ whole genome shotgun (WGS) entry which is preliminary data.</text>
</comment>
<dbReference type="PANTHER" id="PTHR13789:SF318">
    <property type="entry name" value="GERANYLGERANYL DIPHOSPHATE REDUCTASE"/>
    <property type="match status" value="1"/>
</dbReference>
<keyword evidence="2" id="KW-0285">Flavoprotein</keyword>
<gene>
    <name evidence="7" type="ORF">HK439_03830</name>
</gene>
<dbReference type="Gene3D" id="3.50.50.60">
    <property type="entry name" value="FAD/NAD(P)-binding domain"/>
    <property type="match status" value="1"/>
</dbReference>
<dbReference type="EMBL" id="JABFCZ010000004">
    <property type="protein sequence ID" value="MBD1545376.1"/>
    <property type="molecule type" value="Genomic_DNA"/>
</dbReference>
<dbReference type="GO" id="GO:0071949">
    <property type="term" value="F:FAD binding"/>
    <property type="evidence" value="ECO:0007669"/>
    <property type="project" value="InterPro"/>
</dbReference>
<dbReference type="PANTHER" id="PTHR13789">
    <property type="entry name" value="MONOOXYGENASE"/>
    <property type="match status" value="1"/>
</dbReference>
<dbReference type="InterPro" id="IPR002938">
    <property type="entry name" value="FAD-bd"/>
</dbReference>
<dbReference type="RefSeq" id="WP_190290056.1">
    <property type="nucleotide sequence ID" value="NZ_JABFCZ010000004.1"/>
</dbReference>
<keyword evidence="5" id="KW-0503">Monooxygenase</keyword>
<dbReference type="InterPro" id="IPR036188">
    <property type="entry name" value="FAD/NAD-bd_sf"/>
</dbReference>
<evidence type="ECO:0000259" key="6">
    <source>
        <dbReference type="Pfam" id="PF01494"/>
    </source>
</evidence>
<name>A0A926S4G2_9HYPH</name>
<organism evidence="7 8">
    <name type="scientific">Roseibium aggregatum</name>
    <dbReference type="NCBI Taxonomy" id="187304"/>
    <lineage>
        <taxon>Bacteria</taxon>
        <taxon>Pseudomonadati</taxon>
        <taxon>Pseudomonadota</taxon>
        <taxon>Alphaproteobacteria</taxon>
        <taxon>Hyphomicrobiales</taxon>
        <taxon>Stappiaceae</taxon>
        <taxon>Roseibium</taxon>
    </lineage>
</organism>
<sequence length="382" mass="41282">MYAKRIIVIGAGIGGLAAALGLQRRGFKVAVDERAREIREVGAGLIVTANARRALHDLGVDEDLERLSCCVPIMYTCNYQTGEIIREHPNAGIREKYGFATLQVHRADLHTLLMNAVAANDPEALHPGHEFVGLDETETGVTVRFANGATDSGDALIGADGNASAIRALLFPGVATTFNGQVAFRALLPANAVPDRVNEIGQGMYAGPQRYILHYPLRGGRIMNIIGCGQATAWEEEGWAIPATNDEFLNAYCDFAPHLLEMIGNIPEGGLFKWGLRDREPLATWTTDRVGMLGDAAHPMTPFLGQGACLAIEDGMLLARAFAASESVKEALVRYEGARKERGNGVQLMSLEEGRALQDPRIPRKTAVDRGLLKYDPVTVPV</sequence>
<dbReference type="PRINTS" id="PR00420">
    <property type="entry name" value="RNGMNOXGNASE"/>
</dbReference>
<evidence type="ECO:0000313" key="8">
    <source>
        <dbReference type="Proteomes" id="UP000598467"/>
    </source>
</evidence>
<evidence type="ECO:0000256" key="3">
    <source>
        <dbReference type="ARBA" id="ARBA00022827"/>
    </source>
</evidence>
<dbReference type="InterPro" id="IPR050493">
    <property type="entry name" value="FAD-dep_Monooxygenase_BioMet"/>
</dbReference>
<reference evidence="7" key="1">
    <citation type="submission" date="2020-05" db="EMBL/GenBank/DDBJ databases">
        <title>Identification of trans-AT polyketide cluster in two marine bacteria, producers of a novel glutaramide-containing polyketide sesbanimide D and analogs.</title>
        <authorList>
            <person name="Kacar D."/>
            <person name="Rodriguez P."/>
            <person name="Canedo L."/>
            <person name="Gonzalez E."/>
            <person name="Galan B."/>
            <person name="De La Calle F."/>
            <person name="Garcia J.L."/>
        </authorList>
    </citation>
    <scope>NUCLEOTIDE SEQUENCE</scope>
    <source>
        <strain evidence="7">PHM038</strain>
    </source>
</reference>
<evidence type="ECO:0000256" key="5">
    <source>
        <dbReference type="ARBA" id="ARBA00023033"/>
    </source>
</evidence>
<accession>A0A926S4G2</accession>
<evidence type="ECO:0000256" key="2">
    <source>
        <dbReference type="ARBA" id="ARBA00022630"/>
    </source>
</evidence>
<evidence type="ECO:0000313" key="7">
    <source>
        <dbReference type="EMBL" id="MBD1545376.1"/>
    </source>
</evidence>
<proteinExistence type="predicted"/>
<keyword evidence="3" id="KW-0274">FAD</keyword>
<comment type="cofactor">
    <cofactor evidence="1">
        <name>FAD</name>
        <dbReference type="ChEBI" id="CHEBI:57692"/>
    </cofactor>
</comment>
<keyword evidence="4" id="KW-0560">Oxidoreductase</keyword>
<evidence type="ECO:0000256" key="4">
    <source>
        <dbReference type="ARBA" id="ARBA00023002"/>
    </source>
</evidence>
<evidence type="ECO:0000256" key="1">
    <source>
        <dbReference type="ARBA" id="ARBA00001974"/>
    </source>
</evidence>
<dbReference type="GO" id="GO:0004497">
    <property type="term" value="F:monooxygenase activity"/>
    <property type="evidence" value="ECO:0007669"/>
    <property type="project" value="UniProtKB-KW"/>
</dbReference>
<dbReference type="SUPFAM" id="SSF51905">
    <property type="entry name" value="FAD/NAD(P)-binding domain"/>
    <property type="match status" value="1"/>
</dbReference>
<feature type="domain" description="FAD-binding" evidence="6">
    <location>
        <begin position="6"/>
        <end position="344"/>
    </location>
</feature>
<protein>
    <submittedName>
        <fullName evidence="7">FAD-binding protein</fullName>
    </submittedName>
</protein>
<dbReference type="Proteomes" id="UP000598467">
    <property type="component" value="Unassembled WGS sequence"/>
</dbReference>
<dbReference type="AlphaFoldDB" id="A0A926S4G2"/>